<dbReference type="RefSeq" id="WP_114296682.1">
    <property type="nucleotide sequence ID" value="NZ_QPJT01000004.1"/>
</dbReference>
<dbReference type="InterPro" id="IPR003439">
    <property type="entry name" value="ABC_transporter-like_ATP-bd"/>
</dbReference>
<evidence type="ECO:0000256" key="7">
    <source>
        <dbReference type="ARBA" id="ARBA00023136"/>
    </source>
</evidence>
<dbReference type="GO" id="GO:0005524">
    <property type="term" value="F:ATP binding"/>
    <property type="evidence" value="ECO:0007669"/>
    <property type="project" value="UniProtKB-KW"/>
</dbReference>
<reference evidence="11 12" key="1">
    <citation type="submission" date="2018-07" db="EMBL/GenBank/DDBJ databases">
        <title>Genomic Encyclopedia of Type Strains, Phase IV (KMG-IV): sequencing the most valuable type-strain genomes for metagenomic binning, comparative biology and taxonomic classification.</title>
        <authorList>
            <person name="Goeker M."/>
        </authorList>
    </citation>
    <scope>NUCLEOTIDE SEQUENCE [LARGE SCALE GENOMIC DNA]</scope>
    <source>
        <strain evidence="11 12">DSM 27016</strain>
    </source>
</reference>
<evidence type="ECO:0000313" key="12">
    <source>
        <dbReference type="Proteomes" id="UP000253034"/>
    </source>
</evidence>
<accession>A0A369BE25</accession>
<feature type="transmembrane region" description="Helical" evidence="8">
    <location>
        <begin position="21"/>
        <end position="45"/>
    </location>
</feature>
<dbReference type="OrthoDB" id="9762517at2"/>
<comment type="caution">
    <text evidence="11">The sequence shown here is derived from an EMBL/GenBank/DDBJ whole genome shotgun (WGS) entry which is preliminary data.</text>
</comment>
<dbReference type="Proteomes" id="UP000253034">
    <property type="component" value="Unassembled WGS sequence"/>
</dbReference>
<keyword evidence="4" id="KW-0547">Nucleotide-binding</keyword>
<sequence>MLKLLFNLDKMEIRKMIGASVCFAVSSLCGAAAILTALHMIFGAVRGTVDNGTVKPYIAAVGLLLLSQAAAAALGDWLNHSAGFSLVKRLRQSITLKLQQFSMAFYTREQLAEVSSVIHKDVDTMEMVIAHLWSRMFASIAVSAVLGAYLFTMEWRLGAAMALCIPIALIVLASGTRKRQKAHASNLSDNTEMLGLFLEFTKGMPILKSYKKNASLQRRLDSSVKKFGISSTRLANSIAVVSGHYFVWLEISFAVVVTFGAYIVLGGALTPEEYIIFAILSKEFIKPFASAESYYVNYIMVKSSYDRIRRITDSPVLTDNGTGEFPQSSSISFEEVSFSYKEDKKERFEISSISLTVPHGTMTALVGPSGSGKTTMTNLLLRFYDPHGGSIRIGGIDIRDIRYNTLLTNIAVVMQDVFIFSGTIYENLLMGNEAASREQAEEAARQAMIHDEIMEMPKGYDTIVGERGTGLSGGQKQRLSIARAFLKGAEIIVLDEATSNVDPINEQKIQKAISNLAKNRTVLIVAHHLRAIKNVDQIVVMEKGKIAEVGRHSELLDSKGLYCTLWNAQNKPNSRKRNAG</sequence>
<dbReference type="SMART" id="SM00382">
    <property type="entry name" value="AAA"/>
    <property type="match status" value="1"/>
</dbReference>
<keyword evidence="7 8" id="KW-0472">Membrane</keyword>
<keyword evidence="5 11" id="KW-0067">ATP-binding</keyword>
<keyword evidence="12" id="KW-1185">Reference proteome</keyword>
<gene>
    <name evidence="11" type="ORF">DFR58_104105</name>
</gene>
<evidence type="ECO:0000259" key="10">
    <source>
        <dbReference type="PROSITE" id="PS50929"/>
    </source>
</evidence>
<evidence type="ECO:0000256" key="2">
    <source>
        <dbReference type="ARBA" id="ARBA00022448"/>
    </source>
</evidence>
<dbReference type="InterPro" id="IPR039421">
    <property type="entry name" value="Type_1_exporter"/>
</dbReference>
<dbReference type="EMBL" id="QPJT01000004">
    <property type="protein sequence ID" value="RCX18836.1"/>
    <property type="molecule type" value="Genomic_DNA"/>
</dbReference>
<evidence type="ECO:0000256" key="5">
    <source>
        <dbReference type="ARBA" id="ARBA00022840"/>
    </source>
</evidence>
<organism evidence="11 12">
    <name type="scientific">Anaerobacterium chartisolvens</name>
    <dbReference type="NCBI Taxonomy" id="1297424"/>
    <lineage>
        <taxon>Bacteria</taxon>
        <taxon>Bacillati</taxon>
        <taxon>Bacillota</taxon>
        <taxon>Clostridia</taxon>
        <taxon>Eubacteriales</taxon>
        <taxon>Oscillospiraceae</taxon>
        <taxon>Anaerobacterium</taxon>
    </lineage>
</organism>
<evidence type="ECO:0000256" key="6">
    <source>
        <dbReference type="ARBA" id="ARBA00022989"/>
    </source>
</evidence>
<dbReference type="Pfam" id="PF00005">
    <property type="entry name" value="ABC_tran"/>
    <property type="match status" value="1"/>
</dbReference>
<feature type="transmembrane region" description="Helical" evidence="8">
    <location>
        <begin position="132"/>
        <end position="151"/>
    </location>
</feature>
<keyword evidence="6 8" id="KW-1133">Transmembrane helix</keyword>
<dbReference type="InterPro" id="IPR003593">
    <property type="entry name" value="AAA+_ATPase"/>
</dbReference>
<dbReference type="InterPro" id="IPR027417">
    <property type="entry name" value="P-loop_NTPase"/>
</dbReference>
<evidence type="ECO:0000256" key="3">
    <source>
        <dbReference type="ARBA" id="ARBA00022692"/>
    </source>
</evidence>
<dbReference type="PROSITE" id="PS00211">
    <property type="entry name" value="ABC_TRANSPORTER_1"/>
    <property type="match status" value="1"/>
</dbReference>
<dbReference type="GO" id="GO:0016887">
    <property type="term" value="F:ATP hydrolysis activity"/>
    <property type="evidence" value="ECO:0007669"/>
    <property type="project" value="InterPro"/>
</dbReference>
<keyword evidence="2" id="KW-0813">Transport</keyword>
<dbReference type="GO" id="GO:0140359">
    <property type="term" value="F:ABC-type transporter activity"/>
    <property type="evidence" value="ECO:0007669"/>
    <property type="project" value="InterPro"/>
</dbReference>
<dbReference type="InterPro" id="IPR036640">
    <property type="entry name" value="ABC1_TM_sf"/>
</dbReference>
<feature type="transmembrane region" description="Helical" evidence="8">
    <location>
        <begin position="245"/>
        <end position="265"/>
    </location>
</feature>
<protein>
    <submittedName>
        <fullName evidence="11">ATP-binding cassette subfamily B protein</fullName>
    </submittedName>
</protein>
<dbReference type="PANTHER" id="PTHR24221:SF654">
    <property type="entry name" value="ATP-BINDING CASSETTE SUB-FAMILY B MEMBER 6"/>
    <property type="match status" value="1"/>
</dbReference>
<dbReference type="PROSITE" id="PS50893">
    <property type="entry name" value="ABC_TRANSPORTER_2"/>
    <property type="match status" value="1"/>
</dbReference>
<keyword evidence="3 8" id="KW-0812">Transmembrane</keyword>
<dbReference type="Gene3D" id="1.20.1560.10">
    <property type="entry name" value="ABC transporter type 1, transmembrane domain"/>
    <property type="match status" value="1"/>
</dbReference>
<evidence type="ECO:0000256" key="8">
    <source>
        <dbReference type="SAM" id="Phobius"/>
    </source>
</evidence>
<feature type="domain" description="ABC transmembrane type-1" evidence="10">
    <location>
        <begin position="17"/>
        <end position="300"/>
    </location>
</feature>
<evidence type="ECO:0000313" key="11">
    <source>
        <dbReference type="EMBL" id="RCX18836.1"/>
    </source>
</evidence>
<feature type="transmembrane region" description="Helical" evidence="8">
    <location>
        <begin position="157"/>
        <end position="175"/>
    </location>
</feature>
<dbReference type="InterPro" id="IPR017871">
    <property type="entry name" value="ABC_transporter-like_CS"/>
</dbReference>
<name>A0A369BE25_9FIRM</name>
<dbReference type="Pfam" id="PF00664">
    <property type="entry name" value="ABC_membrane"/>
    <property type="match status" value="1"/>
</dbReference>
<dbReference type="SUPFAM" id="SSF90123">
    <property type="entry name" value="ABC transporter transmembrane region"/>
    <property type="match status" value="1"/>
</dbReference>
<evidence type="ECO:0000259" key="9">
    <source>
        <dbReference type="PROSITE" id="PS50893"/>
    </source>
</evidence>
<dbReference type="AlphaFoldDB" id="A0A369BE25"/>
<evidence type="ECO:0000256" key="1">
    <source>
        <dbReference type="ARBA" id="ARBA00004651"/>
    </source>
</evidence>
<dbReference type="PANTHER" id="PTHR24221">
    <property type="entry name" value="ATP-BINDING CASSETTE SUB-FAMILY B"/>
    <property type="match status" value="1"/>
</dbReference>
<dbReference type="FunFam" id="3.40.50.300:FF:000287">
    <property type="entry name" value="Multidrug ABC transporter ATP-binding protein"/>
    <property type="match status" value="1"/>
</dbReference>
<dbReference type="SUPFAM" id="SSF52540">
    <property type="entry name" value="P-loop containing nucleoside triphosphate hydrolases"/>
    <property type="match status" value="1"/>
</dbReference>
<dbReference type="InterPro" id="IPR011527">
    <property type="entry name" value="ABC1_TM_dom"/>
</dbReference>
<comment type="subcellular location">
    <subcellularLocation>
        <location evidence="1">Cell membrane</location>
        <topology evidence="1">Multi-pass membrane protein</topology>
    </subcellularLocation>
</comment>
<dbReference type="GO" id="GO:0005886">
    <property type="term" value="C:plasma membrane"/>
    <property type="evidence" value="ECO:0007669"/>
    <property type="project" value="UniProtKB-SubCell"/>
</dbReference>
<proteinExistence type="predicted"/>
<feature type="domain" description="ABC transporter" evidence="9">
    <location>
        <begin position="331"/>
        <end position="568"/>
    </location>
</feature>
<dbReference type="PROSITE" id="PS50929">
    <property type="entry name" value="ABC_TM1F"/>
    <property type="match status" value="1"/>
</dbReference>
<feature type="transmembrane region" description="Helical" evidence="8">
    <location>
        <begin position="57"/>
        <end position="79"/>
    </location>
</feature>
<evidence type="ECO:0000256" key="4">
    <source>
        <dbReference type="ARBA" id="ARBA00022741"/>
    </source>
</evidence>
<dbReference type="Gene3D" id="3.40.50.300">
    <property type="entry name" value="P-loop containing nucleotide triphosphate hydrolases"/>
    <property type="match status" value="1"/>
</dbReference>